<dbReference type="EMBL" id="CAJOBG010008096">
    <property type="protein sequence ID" value="CAF4234883.1"/>
    <property type="molecule type" value="Genomic_DNA"/>
</dbReference>
<evidence type="ECO:0000313" key="5">
    <source>
        <dbReference type="EMBL" id="CAF3932235.1"/>
    </source>
</evidence>
<proteinExistence type="predicted"/>
<dbReference type="Proteomes" id="UP000681967">
    <property type="component" value="Unassembled WGS sequence"/>
</dbReference>
<dbReference type="EMBL" id="CAJOBF010001266">
    <property type="protein sequence ID" value="CAF3932235.1"/>
    <property type="molecule type" value="Genomic_DNA"/>
</dbReference>
<dbReference type="Proteomes" id="UP000663856">
    <property type="component" value="Unassembled WGS sequence"/>
</dbReference>
<feature type="signal peptide" evidence="1">
    <location>
        <begin position="1"/>
        <end position="22"/>
    </location>
</feature>
<dbReference type="Proteomes" id="UP000663842">
    <property type="component" value="Unassembled WGS sequence"/>
</dbReference>
<gene>
    <name evidence="7" type="ORF">BYL167_LOCUS76692</name>
    <name evidence="2" type="ORF">CJN711_LOCUS23906</name>
    <name evidence="8" type="ORF">GIL414_LOCUS88476</name>
    <name evidence="6" type="ORF">OVN521_LOCUS28183</name>
    <name evidence="9" type="ORF">SMN809_LOCUS86466</name>
    <name evidence="5" type="ORF">UXM345_LOCUS12262</name>
    <name evidence="3" type="ORF">WKI299_LOCUS13209</name>
    <name evidence="4" type="ORF">XDN619_LOCUS27686</name>
</gene>
<evidence type="ECO:0000313" key="11">
    <source>
        <dbReference type="Proteomes" id="UP000663866"/>
    </source>
</evidence>
<dbReference type="Proteomes" id="UP000676336">
    <property type="component" value="Unassembled WGS sequence"/>
</dbReference>
<keyword evidence="11" id="KW-1185">Reference proteome</keyword>
<dbReference type="Proteomes" id="UP000663887">
    <property type="component" value="Unassembled WGS sequence"/>
</dbReference>
<evidence type="ECO:0000313" key="2">
    <source>
        <dbReference type="EMBL" id="CAF1437737.1"/>
    </source>
</evidence>
<dbReference type="AlphaFoldDB" id="A0A815NQN1"/>
<dbReference type="Proteomes" id="UP000681720">
    <property type="component" value="Unassembled WGS sequence"/>
</dbReference>
<evidence type="ECO:0000313" key="9">
    <source>
        <dbReference type="EMBL" id="CAF5229546.1"/>
    </source>
</evidence>
<dbReference type="EMBL" id="CAJNRG010013138">
    <property type="protein sequence ID" value="CAF2145900.1"/>
    <property type="molecule type" value="Genomic_DNA"/>
</dbReference>
<dbReference type="EMBL" id="CAJOBJ010386109">
    <property type="protein sequence ID" value="CAF5229041.1"/>
    <property type="molecule type" value="Genomic_DNA"/>
</dbReference>
<dbReference type="Proteomes" id="UP000663855">
    <property type="component" value="Unassembled WGS sequence"/>
</dbReference>
<organism evidence="2 10">
    <name type="scientific">Rotaria magnacalcarata</name>
    <dbReference type="NCBI Taxonomy" id="392030"/>
    <lineage>
        <taxon>Eukaryota</taxon>
        <taxon>Metazoa</taxon>
        <taxon>Spiralia</taxon>
        <taxon>Gnathifera</taxon>
        <taxon>Rotifera</taxon>
        <taxon>Eurotatoria</taxon>
        <taxon>Bdelloidea</taxon>
        <taxon>Philodinida</taxon>
        <taxon>Philodinidae</taxon>
        <taxon>Rotaria</taxon>
    </lineage>
</organism>
<evidence type="ECO:0000313" key="6">
    <source>
        <dbReference type="EMBL" id="CAF4234883.1"/>
    </source>
</evidence>
<evidence type="ECO:0000256" key="1">
    <source>
        <dbReference type="SAM" id="SignalP"/>
    </source>
</evidence>
<accession>A0A815NQN1</accession>
<evidence type="ECO:0000313" key="10">
    <source>
        <dbReference type="Proteomes" id="UP000663855"/>
    </source>
</evidence>
<protein>
    <submittedName>
        <fullName evidence="2">Uncharacterized protein</fullName>
    </submittedName>
</protein>
<evidence type="ECO:0000313" key="3">
    <source>
        <dbReference type="EMBL" id="CAF2066388.1"/>
    </source>
</evidence>
<reference evidence="2" key="1">
    <citation type="submission" date="2021-02" db="EMBL/GenBank/DDBJ databases">
        <authorList>
            <person name="Nowell W R."/>
        </authorList>
    </citation>
    <scope>NUCLEOTIDE SEQUENCE</scope>
</reference>
<evidence type="ECO:0000313" key="4">
    <source>
        <dbReference type="EMBL" id="CAF2145900.1"/>
    </source>
</evidence>
<evidence type="ECO:0000313" key="8">
    <source>
        <dbReference type="EMBL" id="CAF5229041.1"/>
    </source>
</evidence>
<dbReference type="EMBL" id="CAJOBH010277239">
    <property type="protein sequence ID" value="CAF5168687.1"/>
    <property type="molecule type" value="Genomic_DNA"/>
</dbReference>
<sequence>MHYYQYILTAAIVMQLFISCWARARTVSDSWPVVSAYLNDIEENSSNENSALDDNDLTERSNPLVLKTKKALRNGYYFGNEERRKKYLGESGNFHGGHNLQGLWAMPGRR</sequence>
<feature type="chain" id="PRO_5036228430" evidence="1">
    <location>
        <begin position="23"/>
        <end position="110"/>
    </location>
</feature>
<dbReference type="EMBL" id="CAJNOV010011125">
    <property type="protein sequence ID" value="CAF1437737.1"/>
    <property type="molecule type" value="Genomic_DNA"/>
</dbReference>
<dbReference type="Proteomes" id="UP000663866">
    <property type="component" value="Unassembled WGS sequence"/>
</dbReference>
<dbReference type="EMBL" id="CAJNRF010004986">
    <property type="protein sequence ID" value="CAF2066388.1"/>
    <property type="molecule type" value="Genomic_DNA"/>
</dbReference>
<comment type="caution">
    <text evidence="2">The sequence shown here is derived from an EMBL/GenBank/DDBJ whole genome shotgun (WGS) entry which is preliminary data.</text>
</comment>
<dbReference type="EMBL" id="CAJOBI010371018">
    <property type="protein sequence ID" value="CAF5229546.1"/>
    <property type="molecule type" value="Genomic_DNA"/>
</dbReference>
<keyword evidence="1" id="KW-0732">Signal</keyword>
<evidence type="ECO:0000313" key="7">
    <source>
        <dbReference type="EMBL" id="CAF5168687.1"/>
    </source>
</evidence>
<name>A0A815NQN1_9BILA</name>